<dbReference type="EMBL" id="FNFC01000001">
    <property type="protein sequence ID" value="SDJ24574.1"/>
    <property type="molecule type" value="Genomic_DNA"/>
</dbReference>
<dbReference type="InterPro" id="IPR011009">
    <property type="entry name" value="Kinase-like_dom_sf"/>
</dbReference>
<organism evidence="2 3">
    <name type="scientific">Halovenus aranensis</name>
    <dbReference type="NCBI Taxonomy" id="890420"/>
    <lineage>
        <taxon>Archaea</taxon>
        <taxon>Methanobacteriati</taxon>
        <taxon>Methanobacteriota</taxon>
        <taxon>Stenosarchaea group</taxon>
        <taxon>Halobacteria</taxon>
        <taxon>Halobacteriales</taxon>
        <taxon>Haloarculaceae</taxon>
        <taxon>Halovenus</taxon>
    </lineage>
</organism>
<dbReference type="RefSeq" id="WP_176765199.1">
    <property type="nucleotide sequence ID" value="NZ_FNFC01000001.1"/>
</dbReference>
<dbReference type="Gene3D" id="3.90.1200.10">
    <property type="match status" value="1"/>
</dbReference>
<dbReference type="PANTHER" id="PTHR21310">
    <property type="entry name" value="AMINOGLYCOSIDE PHOSPHOTRANSFERASE-RELATED-RELATED"/>
    <property type="match status" value="1"/>
</dbReference>
<dbReference type="InterPro" id="IPR002575">
    <property type="entry name" value="Aminoglycoside_PTrfase"/>
</dbReference>
<evidence type="ECO:0000313" key="3">
    <source>
        <dbReference type="Proteomes" id="UP000198856"/>
    </source>
</evidence>
<feature type="domain" description="Aminoglycoside phosphotransferase" evidence="1">
    <location>
        <begin position="22"/>
        <end position="226"/>
    </location>
</feature>
<dbReference type="OrthoDB" id="380363at2157"/>
<evidence type="ECO:0000259" key="1">
    <source>
        <dbReference type="Pfam" id="PF01636"/>
    </source>
</evidence>
<gene>
    <name evidence="2" type="ORF">SAMN05216226_101301</name>
</gene>
<accession>A0A1G8S5P2</accession>
<name>A0A1G8S5P2_9EURY</name>
<dbReference type="InterPro" id="IPR051678">
    <property type="entry name" value="AGP_Transferase"/>
</dbReference>
<keyword evidence="3" id="KW-1185">Reference proteome</keyword>
<proteinExistence type="predicted"/>
<evidence type="ECO:0000313" key="2">
    <source>
        <dbReference type="EMBL" id="SDJ24574.1"/>
    </source>
</evidence>
<sequence>MKLPNPVSTVLETELAAYEPIERVTEGDRHETFVVVDDTETRYILKVYADGGRGQGENGYEAPVVTSIQGFEFVPGLHQSGVADSYPYIVFERVENTERWGTPAWERKVARTLGETLSRVHTEIEAADSWGQSNETYPPPERLAPSMLFDTLSELQQAPHRRLPGILPAVADALRETVPESGVIHGDVTVDNIRFATETCVLVDWETAGCSDVCFDVSKAELWVFQLFEPLLSMSTEAVLSEFREAYGISSLAVKRIRALKILLLCRMVARVDRLGPYESWQHRVDGSCLGRILTVLERTMRAAAFIDTDPEPSLSKRRLSGTATEG</sequence>
<reference evidence="2 3" key="1">
    <citation type="submission" date="2016-10" db="EMBL/GenBank/DDBJ databases">
        <authorList>
            <person name="de Groot N.N."/>
        </authorList>
    </citation>
    <scope>NUCLEOTIDE SEQUENCE [LARGE SCALE GENOMIC DNA]</scope>
    <source>
        <strain evidence="2 3">IBRC-M10015</strain>
    </source>
</reference>
<protein>
    <submittedName>
        <fullName evidence="2">Phosphotransferase enzyme family protein</fullName>
    </submittedName>
</protein>
<dbReference type="Pfam" id="PF01636">
    <property type="entry name" value="APH"/>
    <property type="match status" value="1"/>
</dbReference>
<keyword evidence="2" id="KW-0808">Transferase</keyword>
<dbReference type="Proteomes" id="UP000198856">
    <property type="component" value="Unassembled WGS sequence"/>
</dbReference>
<dbReference type="SUPFAM" id="SSF56112">
    <property type="entry name" value="Protein kinase-like (PK-like)"/>
    <property type="match status" value="1"/>
</dbReference>
<dbReference type="GO" id="GO:0016740">
    <property type="term" value="F:transferase activity"/>
    <property type="evidence" value="ECO:0007669"/>
    <property type="project" value="UniProtKB-KW"/>
</dbReference>
<dbReference type="AlphaFoldDB" id="A0A1G8S5P2"/>